<evidence type="ECO:0000313" key="9">
    <source>
        <dbReference type="EMBL" id="QLJ96544.1"/>
    </source>
</evidence>
<evidence type="ECO:0000256" key="1">
    <source>
        <dbReference type="ARBA" id="ARBA00004651"/>
    </source>
</evidence>
<name>A0A7D6C3T6_9ACTN</name>
<dbReference type="CDD" id="cd06550">
    <property type="entry name" value="TM_ABC_iron-siderophores_like"/>
    <property type="match status" value="1"/>
</dbReference>
<evidence type="ECO:0000256" key="4">
    <source>
        <dbReference type="ARBA" id="ARBA00022475"/>
    </source>
</evidence>
<evidence type="ECO:0000256" key="7">
    <source>
        <dbReference type="ARBA" id="ARBA00023136"/>
    </source>
</evidence>
<dbReference type="PANTHER" id="PTHR30472:SF1">
    <property type="entry name" value="FE(3+) DICITRATE TRANSPORT SYSTEM PERMEASE PROTEIN FECC-RELATED"/>
    <property type="match status" value="1"/>
</dbReference>
<dbReference type="Gene3D" id="1.10.3470.10">
    <property type="entry name" value="ABC transporter involved in vitamin B12 uptake, BtuC"/>
    <property type="match status" value="1"/>
</dbReference>
<organism evidence="9">
    <name type="scientific">Micromonospora carbonacea</name>
    <dbReference type="NCBI Taxonomy" id="47853"/>
    <lineage>
        <taxon>Bacteria</taxon>
        <taxon>Bacillati</taxon>
        <taxon>Actinomycetota</taxon>
        <taxon>Actinomycetes</taxon>
        <taxon>Micromonosporales</taxon>
        <taxon>Micromonosporaceae</taxon>
        <taxon>Micromonospora</taxon>
    </lineage>
</organism>
<dbReference type="AlphaFoldDB" id="A0A7D6C3T6"/>
<evidence type="ECO:0000256" key="8">
    <source>
        <dbReference type="SAM" id="Phobius"/>
    </source>
</evidence>
<dbReference type="EMBL" id="CP058905">
    <property type="protein sequence ID" value="QLJ96544.1"/>
    <property type="molecule type" value="Genomic_DNA"/>
</dbReference>
<comment type="similarity">
    <text evidence="2">Belongs to the binding-protein-dependent transport system permease family. FecCD subfamily.</text>
</comment>
<keyword evidence="4" id="KW-1003">Cell membrane</keyword>
<keyword evidence="6 8" id="KW-1133">Transmembrane helix</keyword>
<dbReference type="InterPro" id="IPR037294">
    <property type="entry name" value="ABC_BtuC-like"/>
</dbReference>
<comment type="subcellular location">
    <subcellularLocation>
        <location evidence="1">Cell membrane</location>
        <topology evidence="1">Multi-pass membrane protein</topology>
    </subcellularLocation>
</comment>
<evidence type="ECO:0000256" key="2">
    <source>
        <dbReference type="ARBA" id="ARBA00007935"/>
    </source>
</evidence>
<keyword evidence="5 8" id="KW-0812">Transmembrane</keyword>
<evidence type="ECO:0000256" key="3">
    <source>
        <dbReference type="ARBA" id="ARBA00022448"/>
    </source>
</evidence>
<feature type="transmembrane region" description="Helical" evidence="8">
    <location>
        <begin position="284"/>
        <end position="307"/>
    </location>
</feature>
<dbReference type="GO" id="GO:0033214">
    <property type="term" value="P:siderophore-iron import into cell"/>
    <property type="evidence" value="ECO:0007669"/>
    <property type="project" value="TreeGrafter"/>
</dbReference>
<protein>
    <submittedName>
        <fullName evidence="9">Iron chelate uptake ABC transporter family permease subunit</fullName>
    </submittedName>
</protein>
<dbReference type="PANTHER" id="PTHR30472">
    <property type="entry name" value="FERRIC ENTEROBACTIN TRANSPORT SYSTEM PERMEASE PROTEIN"/>
    <property type="match status" value="1"/>
</dbReference>
<feature type="transmembrane region" description="Helical" evidence="8">
    <location>
        <begin position="155"/>
        <end position="176"/>
    </location>
</feature>
<accession>A0A7D6C3T6</accession>
<dbReference type="GO" id="GO:0005886">
    <property type="term" value="C:plasma membrane"/>
    <property type="evidence" value="ECO:0007669"/>
    <property type="project" value="UniProtKB-SubCell"/>
</dbReference>
<sequence>MTSPSLRATPGVRFPWLLAGGGLLLVAIALSLFVGARTISPLVTFDALLGGGGERDHIIVREIRLPRTLLAIAVGAALAVAGCLMQGLTRNPLASPELLGIGHGASFAIVLAIYFAGVESPQGYVWFALLGAAVSAVVVYVLAGAGSRSATPIRLAISGTVLATAALSWTQTVMALDRRTLDEARFWIAGSIAGRPIGVLTAVLPFLVVGAVLAIVLVRALDALALGDDAAVALGFDPLRHRLLGAVAVTLLAGGAVAAAGPLAFIGLAAPHLARQLCGPEHRVLLPACAILGPALLLLADVIGRIVLFPLELEAGIVTALLGAPVLIILVRRVRLVSG</sequence>
<feature type="transmembrane region" description="Helical" evidence="8">
    <location>
        <begin position="69"/>
        <end position="88"/>
    </location>
</feature>
<feature type="transmembrane region" description="Helical" evidence="8">
    <location>
        <begin position="124"/>
        <end position="143"/>
    </location>
</feature>
<keyword evidence="7 8" id="KW-0472">Membrane</keyword>
<reference evidence="9" key="1">
    <citation type="submission" date="2020-08" db="EMBL/GenBank/DDBJ databases">
        <title>A bifunctional nitrone conjugated secondary metabolite targeting the ribosome.</title>
        <authorList>
            <person name="Limbrick E.M."/>
            <person name="Graf M."/>
            <person name="Derewacz D.K."/>
            <person name="Nguyen F."/>
            <person name="Spraggins J.M."/>
            <person name="Wieland M."/>
            <person name="Ynigez-Gutierrez A.E."/>
            <person name="Reisman B.J."/>
            <person name="Zinshteyn B."/>
            <person name="McCulloch K."/>
            <person name="Iverson T.M."/>
            <person name="Green R."/>
            <person name="Wilson D.N."/>
            <person name="Bachmann B.O."/>
        </authorList>
    </citation>
    <scope>NUCLEOTIDE SEQUENCE</scope>
    <source>
        <strain evidence="9">Africana</strain>
    </source>
</reference>
<gene>
    <name evidence="9" type="ORF">HZU44_16515</name>
</gene>
<evidence type="ECO:0000256" key="6">
    <source>
        <dbReference type="ARBA" id="ARBA00022989"/>
    </source>
</evidence>
<feature type="transmembrane region" description="Helical" evidence="8">
    <location>
        <begin position="197"/>
        <end position="218"/>
    </location>
</feature>
<dbReference type="InterPro" id="IPR000522">
    <property type="entry name" value="ABC_transptr_permease_BtuC"/>
</dbReference>
<feature type="transmembrane region" description="Helical" evidence="8">
    <location>
        <begin position="14"/>
        <end position="34"/>
    </location>
</feature>
<dbReference type="Pfam" id="PF01032">
    <property type="entry name" value="FecCD"/>
    <property type="match status" value="1"/>
</dbReference>
<dbReference type="FunFam" id="1.10.3470.10:FF:000001">
    <property type="entry name" value="Vitamin B12 ABC transporter permease BtuC"/>
    <property type="match status" value="1"/>
</dbReference>
<dbReference type="SUPFAM" id="SSF81345">
    <property type="entry name" value="ABC transporter involved in vitamin B12 uptake, BtuC"/>
    <property type="match status" value="1"/>
</dbReference>
<dbReference type="GO" id="GO:0022857">
    <property type="term" value="F:transmembrane transporter activity"/>
    <property type="evidence" value="ECO:0007669"/>
    <property type="project" value="InterPro"/>
</dbReference>
<evidence type="ECO:0000256" key="5">
    <source>
        <dbReference type="ARBA" id="ARBA00022692"/>
    </source>
</evidence>
<proteinExistence type="inferred from homology"/>
<feature type="transmembrane region" description="Helical" evidence="8">
    <location>
        <begin position="243"/>
        <end position="272"/>
    </location>
</feature>
<feature type="transmembrane region" description="Helical" evidence="8">
    <location>
        <begin position="100"/>
        <end position="117"/>
    </location>
</feature>
<feature type="transmembrane region" description="Helical" evidence="8">
    <location>
        <begin position="313"/>
        <end position="331"/>
    </location>
</feature>
<keyword evidence="3" id="KW-0813">Transport</keyword>